<evidence type="ECO:0000256" key="2">
    <source>
        <dbReference type="ARBA" id="ARBA00004979"/>
    </source>
</evidence>
<evidence type="ECO:0000256" key="10">
    <source>
        <dbReference type="ARBA" id="ARBA00049144"/>
    </source>
</evidence>
<dbReference type="FunFam" id="3.40.50.1100:FF:000022">
    <property type="entry name" value="Threonine synthase"/>
    <property type="match status" value="1"/>
</dbReference>
<evidence type="ECO:0000259" key="14">
    <source>
        <dbReference type="Pfam" id="PF14821"/>
    </source>
</evidence>
<keyword evidence="8 12" id="KW-0663">Pyridoxal phosphate</keyword>
<keyword evidence="9" id="KW-0456">Lyase</keyword>
<dbReference type="GO" id="GO:0009088">
    <property type="term" value="P:threonine biosynthetic process"/>
    <property type="evidence" value="ECO:0007669"/>
    <property type="project" value="UniProtKB-UniRule"/>
</dbReference>
<evidence type="ECO:0000259" key="13">
    <source>
        <dbReference type="Pfam" id="PF00291"/>
    </source>
</evidence>
<dbReference type="EC" id="4.2.3.1" evidence="4 11"/>
<proteinExistence type="inferred from homology"/>
<protein>
    <recommendedName>
        <fullName evidence="5 11">Threonine synthase</fullName>
        <ecNumber evidence="4 11">4.2.3.1</ecNumber>
    </recommendedName>
</protein>
<dbReference type="RefSeq" id="WP_136131672.1">
    <property type="nucleotide sequence ID" value="NZ_PDKS01000002.1"/>
</dbReference>
<evidence type="ECO:0000256" key="7">
    <source>
        <dbReference type="ARBA" id="ARBA00022697"/>
    </source>
</evidence>
<evidence type="ECO:0000256" key="9">
    <source>
        <dbReference type="ARBA" id="ARBA00023239"/>
    </source>
</evidence>
<organism evidence="15 16">
    <name type="scientific">Candidatus Pantoea edessiphila</name>
    <dbReference type="NCBI Taxonomy" id="2044610"/>
    <lineage>
        <taxon>Bacteria</taxon>
        <taxon>Pseudomonadati</taxon>
        <taxon>Pseudomonadota</taxon>
        <taxon>Gammaproteobacteria</taxon>
        <taxon>Enterobacterales</taxon>
        <taxon>Erwiniaceae</taxon>
        <taxon>Pantoea</taxon>
    </lineage>
</organism>
<comment type="catalytic activity">
    <reaction evidence="10">
        <text>O-phospho-L-homoserine + H2O = L-threonine + phosphate</text>
        <dbReference type="Rhea" id="RHEA:10840"/>
        <dbReference type="ChEBI" id="CHEBI:15377"/>
        <dbReference type="ChEBI" id="CHEBI:43474"/>
        <dbReference type="ChEBI" id="CHEBI:57590"/>
        <dbReference type="ChEBI" id="CHEBI:57926"/>
        <dbReference type="EC" id="4.2.3.1"/>
    </reaction>
</comment>
<dbReference type="PANTHER" id="PTHR42690:SF1">
    <property type="entry name" value="THREONINE SYNTHASE-LIKE 2"/>
    <property type="match status" value="1"/>
</dbReference>
<evidence type="ECO:0000256" key="8">
    <source>
        <dbReference type="ARBA" id="ARBA00022898"/>
    </source>
</evidence>
<dbReference type="SUPFAM" id="SSF53686">
    <property type="entry name" value="Tryptophan synthase beta subunit-like PLP-dependent enzymes"/>
    <property type="match status" value="1"/>
</dbReference>
<dbReference type="InterPro" id="IPR037158">
    <property type="entry name" value="Thr_synth_N_sf"/>
</dbReference>
<name>A0A2P5SY63_9GAMM</name>
<dbReference type="GO" id="GO:0004795">
    <property type="term" value="F:threonine synthase activity"/>
    <property type="evidence" value="ECO:0007669"/>
    <property type="project" value="UniProtKB-UniRule"/>
</dbReference>
<dbReference type="InterPro" id="IPR001926">
    <property type="entry name" value="TrpB-like_PALP"/>
</dbReference>
<evidence type="ECO:0000256" key="1">
    <source>
        <dbReference type="ARBA" id="ARBA00001933"/>
    </source>
</evidence>
<dbReference type="InterPro" id="IPR029144">
    <property type="entry name" value="Thr_synth_N"/>
</dbReference>
<dbReference type="PROSITE" id="PS00165">
    <property type="entry name" value="DEHYDRATASE_SER_THR"/>
    <property type="match status" value="1"/>
</dbReference>
<dbReference type="Pfam" id="PF14821">
    <property type="entry name" value="Thr_synth_N"/>
    <property type="match status" value="1"/>
</dbReference>
<accession>A0A2P5SY63</accession>
<dbReference type="Gene3D" id="3.90.1380.10">
    <property type="entry name" value="Threonine synthase, N-terminal domain"/>
    <property type="match status" value="1"/>
</dbReference>
<comment type="pathway">
    <text evidence="2">Amino-acid biosynthesis; L-threonine biosynthesis; L-threonine from L-aspartate: step 5/5.</text>
</comment>
<evidence type="ECO:0000256" key="5">
    <source>
        <dbReference type="ARBA" id="ARBA00018679"/>
    </source>
</evidence>
<comment type="similarity">
    <text evidence="3">Belongs to the threonine synthase family.</text>
</comment>
<dbReference type="AlphaFoldDB" id="A0A2P5SY63"/>
<evidence type="ECO:0000256" key="11">
    <source>
        <dbReference type="NCBIfam" id="TIGR00260"/>
    </source>
</evidence>
<evidence type="ECO:0000313" key="15">
    <source>
        <dbReference type="EMBL" id="PPI87265.1"/>
    </source>
</evidence>
<dbReference type="Pfam" id="PF00291">
    <property type="entry name" value="PALP"/>
    <property type="match status" value="1"/>
</dbReference>
<gene>
    <name evidence="15" type="ORF">CRV11_01905</name>
</gene>
<feature type="modified residue" description="N6-(pyridoxal phosphate)lysine" evidence="12">
    <location>
        <position position="107"/>
    </location>
</feature>
<evidence type="ECO:0000256" key="12">
    <source>
        <dbReference type="PIRSR" id="PIRSR604450-51"/>
    </source>
</evidence>
<evidence type="ECO:0000256" key="4">
    <source>
        <dbReference type="ARBA" id="ARBA00013028"/>
    </source>
</evidence>
<keyword evidence="6" id="KW-0028">Amino-acid biosynthesis</keyword>
<dbReference type="PANTHER" id="PTHR42690">
    <property type="entry name" value="THREONINE SYNTHASE FAMILY MEMBER"/>
    <property type="match status" value="1"/>
</dbReference>
<dbReference type="Gene3D" id="3.40.50.1100">
    <property type="match status" value="2"/>
</dbReference>
<dbReference type="NCBIfam" id="TIGR00260">
    <property type="entry name" value="thrC"/>
    <property type="match status" value="1"/>
</dbReference>
<sequence>MRLYNIKDHNEQVSFIQATKKGLGSKQGLFFPVELPKLDINTINSILKTDFLSRSYKILSTYIGNEITPNNLFMCIENAFSFPISIRSISSNISCLELFHGPTLAFKDFGGRFLSQILSCISDNQHTTILTATSGDTGAAISHAFYGMENIRVVILYPQHKISPLQEKLFCTIGGNIETIALEGDFDTCQSLVKMAFNDKYLSKSLNLNSANSINICRLLAQICYYFEAVAHFSEEIRNQLVISVPSGNFGNLTAGLLARSLGLPVKRFIAATNVNDTVPRFLNNGIWNPKKTIQTISNAMDVSNPNNWPRIQELFQRKSWELTSLSYGVVSDKVTRSSINELDKIGYLVDPHSAISWHVLKNSIKDDEHGLFIGTAHFAKFQDIVQDILGREIVLPNILTKHNKLPLLSYKMKPNFSILRDFLLK</sequence>
<reference evidence="15 16" key="1">
    <citation type="journal article" date="2018" name="Genome Biol. Evol.">
        <title>Cladogenesis and Genomic Streamlining in Extracellular Endosymbionts of Tropical Stink Bugs.</title>
        <authorList>
            <person name="Otero-Bravo A."/>
            <person name="Goffredi S."/>
            <person name="Sabree Z.L."/>
        </authorList>
    </citation>
    <scope>NUCLEOTIDE SEQUENCE [LARGE SCALE GENOMIC DNA]</scope>
    <source>
        <strain evidence="15 16">SoET</strain>
    </source>
</reference>
<dbReference type="InterPro" id="IPR004450">
    <property type="entry name" value="Thr_synthase-like"/>
</dbReference>
<keyword evidence="7" id="KW-0791">Threonine biosynthesis</keyword>
<dbReference type="UniPathway" id="UPA00050">
    <property type="reaction ID" value="UER00065"/>
</dbReference>
<dbReference type="InterPro" id="IPR000634">
    <property type="entry name" value="Ser/Thr_deHydtase_PyrdxlP-BS"/>
</dbReference>
<dbReference type="InterPro" id="IPR036052">
    <property type="entry name" value="TrpB-like_PALP_sf"/>
</dbReference>
<evidence type="ECO:0000256" key="3">
    <source>
        <dbReference type="ARBA" id="ARBA00005517"/>
    </source>
</evidence>
<dbReference type="OrthoDB" id="9763107at2"/>
<feature type="domain" description="Tryptophan synthase beta chain-like PALP" evidence="13">
    <location>
        <begin position="97"/>
        <end position="366"/>
    </location>
</feature>
<dbReference type="Proteomes" id="UP000296034">
    <property type="component" value="Unassembled WGS sequence"/>
</dbReference>
<dbReference type="EMBL" id="PDKS01000002">
    <property type="protein sequence ID" value="PPI87265.1"/>
    <property type="molecule type" value="Genomic_DNA"/>
</dbReference>
<evidence type="ECO:0000256" key="6">
    <source>
        <dbReference type="ARBA" id="ARBA00022605"/>
    </source>
</evidence>
<comment type="caution">
    <text evidence="15">The sequence shown here is derived from an EMBL/GenBank/DDBJ whole genome shotgun (WGS) entry which is preliminary data.</text>
</comment>
<evidence type="ECO:0000313" key="16">
    <source>
        <dbReference type="Proteomes" id="UP000296034"/>
    </source>
</evidence>
<comment type="cofactor">
    <cofactor evidence="1 12">
        <name>pyridoxal 5'-phosphate</name>
        <dbReference type="ChEBI" id="CHEBI:597326"/>
    </cofactor>
</comment>
<dbReference type="InterPro" id="IPR051166">
    <property type="entry name" value="Threonine_Synthase"/>
</dbReference>
<dbReference type="GO" id="GO:0030170">
    <property type="term" value="F:pyridoxal phosphate binding"/>
    <property type="evidence" value="ECO:0007669"/>
    <property type="project" value="InterPro"/>
</dbReference>
<feature type="domain" description="Threonine synthase N-terminal" evidence="14">
    <location>
        <begin position="7"/>
        <end position="80"/>
    </location>
</feature>